<dbReference type="PROSITE" id="PS51462">
    <property type="entry name" value="NUDIX"/>
    <property type="match status" value="1"/>
</dbReference>
<sequence length="161" mass="18171">MKNSRPASIVYSLSAGGVVFRRAGDAVEVALIGLKGGEVWTLPKGLVDGKEKVRRAALREVREETGLEARILGEIGESHYWYNIKNENQKCRKTVRFFLMEYIMGGVADHDEEVDDAQWFALETARGKLTYKGDRHIMEKASAIITRRLKKEKAASERKSD</sequence>
<dbReference type="GO" id="GO:0004081">
    <property type="term" value="F:bis(5'-nucleosyl)-tetraphosphatase (asymmetrical) activity"/>
    <property type="evidence" value="ECO:0007669"/>
    <property type="project" value="TreeGrafter"/>
</dbReference>
<dbReference type="InterPro" id="IPR000086">
    <property type="entry name" value="NUDIX_hydrolase_dom"/>
</dbReference>
<dbReference type="EMBL" id="LAZR01012261">
    <property type="protein sequence ID" value="KKM27760.1"/>
    <property type="molecule type" value="Genomic_DNA"/>
</dbReference>
<dbReference type="AlphaFoldDB" id="A0A0F9LJZ2"/>
<dbReference type="Pfam" id="PF00293">
    <property type="entry name" value="NUDIX"/>
    <property type="match status" value="1"/>
</dbReference>
<dbReference type="InterPro" id="IPR020084">
    <property type="entry name" value="NUDIX_hydrolase_CS"/>
</dbReference>
<dbReference type="InterPro" id="IPR051325">
    <property type="entry name" value="Nudix_hydrolase_domain"/>
</dbReference>
<dbReference type="SUPFAM" id="SSF55811">
    <property type="entry name" value="Nudix"/>
    <property type="match status" value="1"/>
</dbReference>
<comment type="caution">
    <text evidence="3">The sequence shown here is derived from an EMBL/GenBank/DDBJ whole genome shotgun (WGS) entry which is preliminary data.</text>
</comment>
<dbReference type="PROSITE" id="PS00893">
    <property type="entry name" value="NUDIX_BOX"/>
    <property type="match status" value="1"/>
</dbReference>
<reference evidence="3" key="1">
    <citation type="journal article" date="2015" name="Nature">
        <title>Complex archaea that bridge the gap between prokaryotes and eukaryotes.</title>
        <authorList>
            <person name="Spang A."/>
            <person name="Saw J.H."/>
            <person name="Jorgensen S.L."/>
            <person name="Zaremba-Niedzwiedzka K."/>
            <person name="Martijn J."/>
            <person name="Lind A.E."/>
            <person name="van Eijk R."/>
            <person name="Schleper C."/>
            <person name="Guy L."/>
            <person name="Ettema T.J."/>
        </authorList>
    </citation>
    <scope>NUCLEOTIDE SEQUENCE</scope>
</reference>
<gene>
    <name evidence="3" type="ORF">LCGC14_1571510</name>
</gene>
<dbReference type="InterPro" id="IPR015797">
    <property type="entry name" value="NUDIX_hydrolase-like_dom_sf"/>
</dbReference>
<dbReference type="PANTHER" id="PTHR21340:SF0">
    <property type="entry name" value="BIS(5'-NUCLEOSYL)-TETRAPHOSPHATASE [ASYMMETRICAL]"/>
    <property type="match status" value="1"/>
</dbReference>
<name>A0A0F9LJZ2_9ZZZZ</name>
<feature type="domain" description="Nudix hydrolase" evidence="2">
    <location>
        <begin position="10"/>
        <end position="143"/>
    </location>
</feature>
<evidence type="ECO:0000259" key="2">
    <source>
        <dbReference type="PROSITE" id="PS51462"/>
    </source>
</evidence>
<accession>A0A0F9LJZ2</accession>
<keyword evidence="1" id="KW-0378">Hydrolase</keyword>
<evidence type="ECO:0000256" key="1">
    <source>
        <dbReference type="ARBA" id="ARBA00022801"/>
    </source>
</evidence>
<dbReference type="CDD" id="cd03673">
    <property type="entry name" value="NUDIX_Ap6A_hydrolase"/>
    <property type="match status" value="1"/>
</dbReference>
<evidence type="ECO:0000313" key="3">
    <source>
        <dbReference type="EMBL" id="KKM27760.1"/>
    </source>
</evidence>
<proteinExistence type="predicted"/>
<dbReference type="Gene3D" id="3.90.79.10">
    <property type="entry name" value="Nucleoside Triphosphate Pyrophosphohydrolase"/>
    <property type="match status" value="1"/>
</dbReference>
<dbReference type="PANTHER" id="PTHR21340">
    <property type="entry name" value="DIADENOSINE 5,5-P1,P4-TETRAPHOSPHATE PYROPHOSPHOHYDROLASE MUTT"/>
    <property type="match status" value="1"/>
</dbReference>
<organism evidence="3">
    <name type="scientific">marine sediment metagenome</name>
    <dbReference type="NCBI Taxonomy" id="412755"/>
    <lineage>
        <taxon>unclassified sequences</taxon>
        <taxon>metagenomes</taxon>
        <taxon>ecological metagenomes</taxon>
    </lineage>
</organism>
<protein>
    <recommendedName>
        <fullName evidence="2">Nudix hydrolase domain-containing protein</fullName>
    </recommendedName>
</protein>
<dbReference type="GO" id="GO:0006754">
    <property type="term" value="P:ATP biosynthetic process"/>
    <property type="evidence" value="ECO:0007669"/>
    <property type="project" value="TreeGrafter"/>
</dbReference>
<dbReference type="GO" id="GO:0006167">
    <property type="term" value="P:AMP biosynthetic process"/>
    <property type="evidence" value="ECO:0007669"/>
    <property type="project" value="TreeGrafter"/>
</dbReference>